<dbReference type="InterPro" id="IPR051170">
    <property type="entry name" value="Neural/epithelial_adhesion"/>
</dbReference>
<sequence>MCLLVFIACVCLLTAGQGVPVWTTDTPTTAKSTGGALTNPTSTIELLIAPKNSTAQHDSRFELFCKAYGGALTNPTSTIELLIAPKNSIAQHDSRFELFCKAYGDGRIRIKWYHDGKKMARRGENYRILPAGTLRFIKVKVADRGVYRCKAQNEYKDVVISDPAVLIVHAPAEITNKAELRQTRIWAVGSTRHLVCKAAGIPFPTIHWERDGELIHPEMAEVLENQTDTNTSLVTLTSRLTVKATNSATYTCWTSNFAGEVESNDSISIEVNTVQPSATMKTSTTFFAQFLPTSLRRYFARIRLDHIHRLMEENTTAEHKSRMNEQLNLWILCQTCACVWPLGDVKGISLQNVHTSAS</sequence>
<dbReference type="InterPro" id="IPR003599">
    <property type="entry name" value="Ig_sub"/>
</dbReference>
<keyword evidence="2" id="KW-0677">Repeat</keyword>
<keyword evidence="1 5" id="KW-0732">Signal</keyword>
<name>A0AAV3ZLY5_9GAST</name>
<dbReference type="Pfam" id="PF07679">
    <property type="entry name" value="I-set"/>
    <property type="match status" value="1"/>
</dbReference>
<dbReference type="InterPro" id="IPR003598">
    <property type="entry name" value="Ig_sub2"/>
</dbReference>
<keyword evidence="7" id="KW-0675">Receptor</keyword>
<dbReference type="GO" id="GO:0016301">
    <property type="term" value="F:kinase activity"/>
    <property type="evidence" value="ECO:0007669"/>
    <property type="project" value="UniProtKB-KW"/>
</dbReference>
<organism evidence="7 8">
    <name type="scientific">Plakobranchus ocellatus</name>
    <dbReference type="NCBI Taxonomy" id="259542"/>
    <lineage>
        <taxon>Eukaryota</taxon>
        <taxon>Metazoa</taxon>
        <taxon>Spiralia</taxon>
        <taxon>Lophotrochozoa</taxon>
        <taxon>Mollusca</taxon>
        <taxon>Gastropoda</taxon>
        <taxon>Heterobranchia</taxon>
        <taxon>Euthyneura</taxon>
        <taxon>Panpulmonata</taxon>
        <taxon>Sacoglossa</taxon>
        <taxon>Placobranchoidea</taxon>
        <taxon>Plakobranchidae</taxon>
        <taxon>Plakobranchus</taxon>
    </lineage>
</organism>
<reference evidence="7 8" key="1">
    <citation type="journal article" date="2021" name="Elife">
        <title>Chloroplast acquisition without the gene transfer in kleptoplastic sea slugs, Plakobranchus ocellatus.</title>
        <authorList>
            <person name="Maeda T."/>
            <person name="Takahashi S."/>
            <person name="Yoshida T."/>
            <person name="Shimamura S."/>
            <person name="Takaki Y."/>
            <person name="Nagai Y."/>
            <person name="Toyoda A."/>
            <person name="Suzuki Y."/>
            <person name="Arimoto A."/>
            <person name="Ishii H."/>
            <person name="Satoh N."/>
            <person name="Nishiyama T."/>
            <person name="Hasebe M."/>
            <person name="Maruyama T."/>
            <person name="Minagawa J."/>
            <person name="Obokata J."/>
            <person name="Shigenobu S."/>
        </authorList>
    </citation>
    <scope>NUCLEOTIDE SEQUENCE [LARGE SCALE GENOMIC DNA]</scope>
</reference>
<keyword evidence="7" id="KW-0808">Transferase</keyword>
<evidence type="ECO:0000313" key="7">
    <source>
        <dbReference type="EMBL" id="GFN96679.1"/>
    </source>
</evidence>
<keyword evidence="4" id="KW-0393">Immunoglobulin domain</keyword>
<evidence type="ECO:0000256" key="2">
    <source>
        <dbReference type="ARBA" id="ARBA00022737"/>
    </source>
</evidence>
<dbReference type="Pfam" id="PF13927">
    <property type="entry name" value="Ig_3"/>
    <property type="match status" value="1"/>
</dbReference>
<evidence type="ECO:0000256" key="3">
    <source>
        <dbReference type="ARBA" id="ARBA00023157"/>
    </source>
</evidence>
<evidence type="ECO:0000256" key="5">
    <source>
        <dbReference type="SAM" id="SignalP"/>
    </source>
</evidence>
<dbReference type="SUPFAM" id="SSF48726">
    <property type="entry name" value="Immunoglobulin"/>
    <property type="match status" value="2"/>
</dbReference>
<dbReference type="Proteomes" id="UP000735302">
    <property type="component" value="Unassembled WGS sequence"/>
</dbReference>
<evidence type="ECO:0000256" key="4">
    <source>
        <dbReference type="ARBA" id="ARBA00023319"/>
    </source>
</evidence>
<dbReference type="PROSITE" id="PS50835">
    <property type="entry name" value="IG_LIKE"/>
    <property type="match status" value="2"/>
</dbReference>
<dbReference type="SMART" id="SM00408">
    <property type="entry name" value="IGc2"/>
    <property type="match status" value="2"/>
</dbReference>
<dbReference type="AlphaFoldDB" id="A0AAV3ZLY5"/>
<feature type="chain" id="PRO_5043875947" evidence="5">
    <location>
        <begin position="19"/>
        <end position="358"/>
    </location>
</feature>
<protein>
    <submittedName>
        <fullName evidence="7">Muscle, skeletal receptor tyrosine protein kinase-like</fullName>
    </submittedName>
</protein>
<dbReference type="PANTHER" id="PTHR12231:SF253">
    <property type="entry name" value="DPR-INTERACTING PROTEIN ETA, ISOFORM B-RELATED"/>
    <property type="match status" value="1"/>
</dbReference>
<evidence type="ECO:0000313" key="8">
    <source>
        <dbReference type="Proteomes" id="UP000735302"/>
    </source>
</evidence>
<feature type="domain" description="Ig-like" evidence="6">
    <location>
        <begin position="75"/>
        <end position="161"/>
    </location>
</feature>
<dbReference type="PANTHER" id="PTHR12231">
    <property type="entry name" value="CTX-RELATED TYPE I TRANSMEMBRANE PROTEIN"/>
    <property type="match status" value="1"/>
</dbReference>
<feature type="signal peptide" evidence="5">
    <location>
        <begin position="1"/>
        <end position="18"/>
    </location>
</feature>
<dbReference type="SMART" id="SM00409">
    <property type="entry name" value="IG"/>
    <property type="match status" value="2"/>
</dbReference>
<evidence type="ECO:0000259" key="6">
    <source>
        <dbReference type="PROSITE" id="PS50835"/>
    </source>
</evidence>
<dbReference type="EMBL" id="BLXT01002699">
    <property type="protein sequence ID" value="GFN96679.1"/>
    <property type="molecule type" value="Genomic_DNA"/>
</dbReference>
<gene>
    <name evidence="7" type="ORF">PoB_002318500</name>
</gene>
<accession>A0AAV3ZLY5</accession>
<dbReference type="InterPro" id="IPR036179">
    <property type="entry name" value="Ig-like_dom_sf"/>
</dbReference>
<feature type="domain" description="Ig-like" evidence="6">
    <location>
        <begin position="163"/>
        <end position="268"/>
    </location>
</feature>
<dbReference type="InterPro" id="IPR013783">
    <property type="entry name" value="Ig-like_fold"/>
</dbReference>
<dbReference type="InterPro" id="IPR013098">
    <property type="entry name" value="Ig_I-set"/>
</dbReference>
<keyword evidence="3" id="KW-1015">Disulfide bond</keyword>
<comment type="caution">
    <text evidence="7">The sequence shown here is derived from an EMBL/GenBank/DDBJ whole genome shotgun (WGS) entry which is preliminary data.</text>
</comment>
<keyword evidence="7" id="KW-0418">Kinase</keyword>
<keyword evidence="8" id="KW-1185">Reference proteome</keyword>
<evidence type="ECO:0000256" key="1">
    <source>
        <dbReference type="ARBA" id="ARBA00022729"/>
    </source>
</evidence>
<proteinExistence type="predicted"/>
<dbReference type="Gene3D" id="2.60.40.10">
    <property type="entry name" value="Immunoglobulins"/>
    <property type="match status" value="2"/>
</dbReference>
<dbReference type="InterPro" id="IPR007110">
    <property type="entry name" value="Ig-like_dom"/>
</dbReference>
<dbReference type="CDD" id="cd00096">
    <property type="entry name" value="Ig"/>
    <property type="match status" value="1"/>
</dbReference>